<dbReference type="EMBL" id="MN738990">
    <property type="protein sequence ID" value="QHT34190.1"/>
    <property type="molecule type" value="Genomic_DNA"/>
</dbReference>
<evidence type="ECO:0000313" key="2">
    <source>
        <dbReference type="EMBL" id="QHT34190.1"/>
    </source>
</evidence>
<dbReference type="InterPro" id="IPR001424">
    <property type="entry name" value="SOD_Cu_Zn_dom"/>
</dbReference>
<dbReference type="Pfam" id="PF00080">
    <property type="entry name" value="Sod_Cu"/>
    <property type="match status" value="1"/>
</dbReference>
<reference evidence="2" key="1">
    <citation type="journal article" date="2020" name="Nature">
        <title>Giant virus diversity and host interactions through global metagenomics.</title>
        <authorList>
            <person name="Schulz F."/>
            <person name="Roux S."/>
            <person name="Paez-Espino D."/>
            <person name="Jungbluth S."/>
            <person name="Walsh D.A."/>
            <person name="Denef V.J."/>
            <person name="McMahon K.D."/>
            <person name="Konstantinidis K.T."/>
            <person name="Eloe-Fadrosh E.A."/>
            <person name="Kyrpides N.C."/>
            <person name="Woyke T."/>
        </authorList>
    </citation>
    <scope>NUCLEOTIDE SEQUENCE</scope>
    <source>
        <strain evidence="2">GVMAG-M-3300009161-52</strain>
    </source>
</reference>
<feature type="domain" description="Superoxide dismutase copper/zinc binding" evidence="1">
    <location>
        <begin position="23"/>
        <end position="152"/>
    </location>
</feature>
<dbReference type="InterPro" id="IPR036423">
    <property type="entry name" value="SOD-like_Cu/Zn_dom_sf"/>
</dbReference>
<organism evidence="2">
    <name type="scientific">viral metagenome</name>
    <dbReference type="NCBI Taxonomy" id="1070528"/>
    <lineage>
        <taxon>unclassified sequences</taxon>
        <taxon>metagenomes</taxon>
        <taxon>organismal metagenomes</taxon>
    </lineage>
</organism>
<protein>
    <recommendedName>
        <fullName evidence="1">Superoxide dismutase copper/zinc binding domain-containing protein</fullName>
    </recommendedName>
</protein>
<dbReference type="CDD" id="cd00305">
    <property type="entry name" value="Cu-Zn_Superoxide_Dismutase"/>
    <property type="match status" value="1"/>
</dbReference>
<dbReference type="InterPro" id="IPR018152">
    <property type="entry name" value="SOD_Cu/Zn_BS"/>
</dbReference>
<dbReference type="SUPFAM" id="SSF49329">
    <property type="entry name" value="Cu,Zn superoxide dismutase-like"/>
    <property type="match status" value="1"/>
</dbReference>
<accession>A0A6C0F1E1</accession>
<evidence type="ECO:0000259" key="1">
    <source>
        <dbReference type="Pfam" id="PF00080"/>
    </source>
</evidence>
<dbReference type="PROSITE" id="PS00332">
    <property type="entry name" value="SOD_CU_ZN_2"/>
    <property type="match status" value="1"/>
</dbReference>
<sequence>MGILQSKTEIKEAVAVLGTGKIEGFVVFTQADDHVRIKIDITKGLGKNHLHGFHIHETGDLREGCKSCCAHYNPKETSHGGLHDGHAGDLGNIKSDETGKCKISLKTDKFRVGDILGRSIIIHEDEDDLGLGEFEDSKTTGHSGSRIACSVIGISKDGICK</sequence>
<dbReference type="InterPro" id="IPR024134">
    <property type="entry name" value="SOD_Cu/Zn_/chaperone"/>
</dbReference>
<dbReference type="GO" id="GO:0005507">
    <property type="term" value="F:copper ion binding"/>
    <property type="evidence" value="ECO:0007669"/>
    <property type="project" value="InterPro"/>
</dbReference>
<name>A0A6C0F1E1_9ZZZZ</name>
<dbReference type="PANTHER" id="PTHR10003">
    <property type="entry name" value="SUPEROXIDE DISMUTASE CU-ZN -RELATED"/>
    <property type="match status" value="1"/>
</dbReference>
<dbReference type="AlphaFoldDB" id="A0A6C0F1E1"/>
<dbReference type="Gene3D" id="2.60.40.200">
    <property type="entry name" value="Superoxide dismutase, copper/zinc binding domain"/>
    <property type="match status" value="1"/>
</dbReference>
<dbReference type="GO" id="GO:0006801">
    <property type="term" value="P:superoxide metabolic process"/>
    <property type="evidence" value="ECO:0007669"/>
    <property type="project" value="InterPro"/>
</dbReference>
<proteinExistence type="predicted"/>
<dbReference type="PRINTS" id="PR00068">
    <property type="entry name" value="CUZNDISMTASE"/>
</dbReference>